<dbReference type="AlphaFoldDB" id="A0A9X1N6N0"/>
<dbReference type="SMART" id="SM00960">
    <property type="entry name" value="Robl_LC7"/>
    <property type="match status" value="1"/>
</dbReference>
<dbReference type="InterPro" id="IPR053141">
    <property type="entry name" value="Mycobact_SerProt_Inhib_Rv3364c"/>
</dbReference>
<evidence type="ECO:0000259" key="1">
    <source>
        <dbReference type="SMART" id="SM00960"/>
    </source>
</evidence>
<dbReference type="Gene3D" id="3.30.450.30">
    <property type="entry name" value="Dynein light chain 2a, cytoplasmic"/>
    <property type="match status" value="1"/>
</dbReference>
<feature type="domain" description="Roadblock/LAMTOR2" evidence="1">
    <location>
        <begin position="20"/>
        <end position="110"/>
    </location>
</feature>
<sequence>MSPNGYGATTMLSPAAQNVSWMLDNFVRETAGVEQIIGVSSDGLLMAMSVRMERGDADKLGATVSGLTTLAQSASRLLNKGGLTQVIIEFSGGYLLCSMINGRACLGVVTAQQCDLGLVGYETAMLVERVGVLLTPELITELKANLAL</sequence>
<accession>A0A9X1N6N0</accession>
<keyword evidence="3" id="KW-1185">Reference proteome</keyword>
<dbReference type="SUPFAM" id="SSF103196">
    <property type="entry name" value="Roadblock/LC7 domain"/>
    <property type="match status" value="1"/>
</dbReference>
<protein>
    <submittedName>
        <fullName evidence="2">Roadblock/LC7 domain-containing protein</fullName>
    </submittedName>
</protein>
<dbReference type="Pfam" id="PF03259">
    <property type="entry name" value="Robl_LC7"/>
    <property type="match status" value="1"/>
</dbReference>
<dbReference type="EMBL" id="JAJOMB010000001">
    <property type="protein sequence ID" value="MCD5309307.1"/>
    <property type="molecule type" value="Genomic_DNA"/>
</dbReference>
<dbReference type="Proteomes" id="UP001138997">
    <property type="component" value="Unassembled WGS sequence"/>
</dbReference>
<evidence type="ECO:0000313" key="3">
    <source>
        <dbReference type="Proteomes" id="UP001138997"/>
    </source>
</evidence>
<name>A0A9X1N6N0_9ACTN</name>
<dbReference type="InterPro" id="IPR004942">
    <property type="entry name" value="Roadblock/LAMTOR2_dom"/>
</dbReference>
<proteinExistence type="predicted"/>
<organism evidence="2 3">
    <name type="scientific">Kineosporia babensis</name>
    <dbReference type="NCBI Taxonomy" id="499548"/>
    <lineage>
        <taxon>Bacteria</taxon>
        <taxon>Bacillati</taxon>
        <taxon>Actinomycetota</taxon>
        <taxon>Actinomycetes</taxon>
        <taxon>Kineosporiales</taxon>
        <taxon>Kineosporiaceae</taxon>
        <taxon>Kineosporia</taxon>
    </lineage>
</organism>
<evidence type="ECO:0000313" key="2">
    <source>
        <dbReference type="EMBL" id="MCD5309307.1"/>
    </source>
</evidence>
<reference evidence="2" key="1">
    <citation type="submission" date="2021-11" db="EMBL/GenBank/DDBJ databases">
        <title>Streptomyces corallinus and Kineosporia corallina sp. nov., two new coral-derived marine actinobacteria.</title>
        <authorList>
            <person name="Buangrab K."/>
            <person name="Sutthacheep M."/>
            <person name="Yeemin T."/>
            <person name="Harunari E."/>
            <person name="Igarashi Y."/>
            <person name="Sripreechasak P."/>
            <person name="Kanchanasin P."/>
            <person name="Tanasupawat S."/>
            <person name="Phongsopitanun W."/>
        </authorList>
    </citation>
    <scope>NUCLEOTIDE SEQUENCE</scope>
    <source>
        <strain evidence="2">JCM 31032</strain>
    </source>
</reference>
<dbReference type="PANTHER" id="PTHR36222">
    <property type="entry name" value="SERINE PROTEASE INHIBITOR RV3364C"/>
    <property type="match status" value="1"/>
</dbReference>
<comment type="caution">
    <text evidence="2">The sequence shown here is derived from an EMBL/GenBank/DDBJ whole genome shotgun (WGS) entry which is preliminary data.</text>
</comment>
<gene>
    <name evidence="2" type="ORF">LR394_00230</name>
</gene>
<dbReference type="PANTHER" id="PTHR36222:SF1">
    <property type="entry name" value="SERINE PROTEASE INHIBITOR RV3364C"/>
    <property type="match status" value="1"/>
</dbReference>
<dbReference type="RefSeq" id="WP_231438237.1">
    <property type="nucleotide sequence ID" value="NZ_JAJOMB010000001.1"/>
</dbReference>